<dbReference type="GO" id="GO:0032153">
    <property type="term" value="C:cell division site"/>
    <property type="evidence" value="ECO:0007669"/>
    <property type="project" value="UniProtKB-UniRule"/>
</dbReference>
<evidence type="ECO:0000313" key="8">
    <source>
        <dbReference type="EMBL" id="OAA94318.1"/>
    </source>
</evidence>
<dbReference type="Proteomes" id="UP000077384">
    <property type="component" value="Unassembled WGS sequence"/>
</dbReference>
<keyword evidence="3 5" id="KW-0472">Membrane</keyword>
<dbReference type="GO" id="GO:0009898">
    <property type="term" value="C:cytoplasmic side of plasma membrane"/>
    <property type="evidence" value="ECO:0007669"/>
    <property type="project" value="UniProtKB-UniRule"/>
</dbReference>
<dbReference type="Gene3D" id="3.30.420.40">
    <property type="match status" value="2"/>
</dbReference>
<dbReference type="InterPro" id="IPR050696">
    <property type="entry name" value="FtsA/MreB"/>
</dbReference>
<dbReference type="HAMAP" id="MF_02033">
    <property type="entry name" value="FtsA"/>
    <property type="match status" value="1"/>
</dbReference>
<dbReference type="CDD" id="cd24048">
    <property type="entry name" value="ASKHA_NBD_FtsA"/>
    <property type="match status" value="1"/>
</dbReference>
<dbReference type="Pfam" id="PF02491">
    <property type="entry name" value="SHS2_FTSA"/>
    <property type="match status" value="1"/>
</dbReference>
<dbReference type="Gene3D" id="3.30.1490.110">
    <property type="match status" value="1"/>
</dbReference>
<evidence type="ECO:0000313" key="11">
    <source>
        <dbReference type="Proteomes" id="UP000093694"/>
    </source>
</evidence>
<keyword evidence="2 5" id="KW-0132">Cell division</keyword>
<dbReference type="InterPro" id="IPR020823">
    <property type="entry name" value="Cell_div_FtsA"/>
</dbReference>
<dbReference type="InterPro" id="IPR003494">
    <property type="entry name" value="SHS2_FtsA"/>
</dbReference>
<comment type="caution">
    <text evidence="8">The sequence shown here is derived from an EMBL/GenBank/DDBJ whole genome shotgun (WGS) entry which is preliminary data.</text>
</comment>
<evidence type="ECO:0000256" key="6">
    <source>
        <dbReference type="PIRNR" id="PIRNR003101"/>
    </source>
</evidence>
<reference evidence="9 11" key="2">
    <citation type="journal article" date="2016" name="Front. Microbiol.">
        <title>Industrial Acetogenic Biocatalysts: A Comparative Metabolic and Genomic Analysis.</title>
        <authorList>
            <person name="Bengelsdorf F."/>
            <person name="Poehlein A."/>
            <person name="Sonja S."/>
            <person name="Erz C."/>
            <person name="Hummel T."/>
            <person name="Hoffmeister S."/>
            <person name="Daniel R."/>
            <person name="Durre P."/>
        </authorList>
    </citation>
    <scope>NUCLEOTIDE SEQUENCE [LARGE SCALE GENOMIC DNA]</scope>
    <source>
        <strain evidence="9 11">PTA-10522</strain>
    </source>
</reference>
<dbReference type="SUPFAM" id="SSF53067">
    <property type="entry name" value="Actin-like ATPase domain"/>
    <property type="match status" value="2"/>
</dbReference>
<accession>A0A166TXG7</accession>
<comment type="similarity">
    <text evidence="5 6">Belongs to the FtsA/MreB family.</text>
</comment>
<proteinExistence type="inferred from homology"/>
<dbReference type="Pfam" id="PF14450">
    <property type="entry name" value="FtsA"/>
    <property type="match status" value="1"/>
</dbReference>
<evidence type="ECO:0000256" key="1">
    <source>
        <dbReference type="ARBA" id="ARBA00022475"/>
    </source>
</evidence>
<sequence>MRTWITSSKIQKVESRNYVYAKEGKNTLMNEYIIGIDIGSSNICAAAGKVDKHAGVQIMGITSSNCTGVKRGIVVDIDNTSESIKKCISSLERMLDTKISEAYISLPGGISEIIWNKGVVAVSSEDREIKQNDVKRVLKASKIITVPNDKEIIGVIPEQYIIDGYDKIKDPIGMSGLRLEVDSQIIMAQSAIVNNIFKSVNKAGIKVLGVVFQPIAISEVVLKEDEIQRGVALVDAGAESINIYIYEGGNLRSISTIGLGGNIITNDIGVCLKLSASEAEKLKIKYGSLEINHDEENFKIEVDADYNNKVKVDYNILVQIIQARVEELFSIIDKEIRNSEYYDKLSGVVMVGGGMAAINGIEKFGENVLKKLVRIGIPKYIGAASPMYATAVGVVKDVSNSIKVKNTAFTDPIKNKDICDYEETDKKQKTSKKNKDSSFVSRIKQFFTDFF</sequence>
<evidence type="ECO:0000256" key="2">
    <source>
        <dbReference type="ARBA" id="ARBA00022618"/>
    </source>
</evidence>
<comment type="subcellular location">
    <subcellularLocation>
        <location evidence="5">Cell membrane</location>
        <topology evidence="5">Peripheral membrane protein</topology>
        <orientation evidence="5">Cytoplasmic side</orientation>
    </subcellularLocation>
    <text evidence="5">Localizes to the Z ring in an FtsZ-dependent manner. Targeted to the membrane through a conserved C-terminal amphipathic helix.</text>
</comment>
<comment type="function">
    <text evidence="5 6">Cell division protein that is involved in the assembly of the Z ring. May serve as a membrane anchor for the Z ring.</text>
</comment>
<keyword evidence="11" id="KW-1185">Reference proteome</keyword>
<protein>
    <recommendedName>
        <fullName evidence="5 6">Cell division protein FtsA</fullName>
    </recommendedName>
</protein>
<dbReference type="EMBL" id="LITQ01000003">
    <property type="protein sequence ID" value="OAA94318.1"/>
    <property type="molecule type" value="Genomic_DNA"/>
</dbReference>
<dbReference type="PANTHER" id="PTHR32432">
    <property type="entry name" value="CELL DIVISION PROTEIN FTSA-RELATED"/>
    <property type="match status" value="1"/>
</dbReference>
<evidence type="ECO:0000256" key="3">
    <source>
        <dbReference type="ARBA" id="ARBA00023136"/>
    </source>
</evidence>
<dbReference type="GO" id="GO:0043093">
    <property type="term" value="P:FtsZ-dependent cytokinesis"/>
    <property type="evidence" value="ECO:0007669"/>
    <property type="project" value="UniProtKB-UniRule"/>
</dbReference>
<evidence type="ECO:0000313" key="10">
    <source>
        <dbReference type="Proteomes" id="UP000077384"/>
    </source>
</evidence>
<comment type="subunit">
    <text evidence="5">Self-interacts. Interacts with FtsZ.</text>
</comment>
<evidence type="ECO:0000256" key="4">
    <source>
        <dbReference type="ARBA" id="ARBA00023306"/>
    </source>
</evidence>
<dbReference type="InterPro" id="IPR043129">
    <property type="entry name" value="ATPase_NBD"/>
</dbReference>
<organism evidence="8 10">
    <name type="scientific">Clostridium coskatii</name>
    <dbReference type="NCBI Taxonomy" id="1705578"/>
    <lineage>
        <taxon>Bacteria</taxon>
        <taxon>Bacillati</taxon>
        <taxon>Bacillota</taxon>
        <taxon>Clostridia</taxon>
        <taxon>Eubacteriales</taxon>
        <taxon>Clostridiaceae</taxon>
        <taxon>Clostridium</taxon>
    </lineage>
</organism>
<evidence type="ECO:0000256" key="5">
    <source>
        <dbReference type="HAMAP-Rule" id="MF_02033"/>
    </source>
</evidence>
<name>A0A166TXG7_9CLOT</name>
<dbReference type="NCBIfam" id="TIGR01174">
    <property type="entry name" value="ftsA"/>
    <property type="match status" value="1"/>
</dbReference>
<dbReference type="AlphaFoldDB" id="A0A166TXG7"/>
<dbReference type="EMBL" id="LROR01000054">
    <property type="protein sequence ID" value="OBR93062.1"/>
    <property type="molecule type" value="Genomic_DNA"/>
</dbReference>
<dbReference type="SMART" id="SM00842">
    <property type="entry name" value="FtsA"/>
    <property type="match status" value="1"/>
</dbReference>
<gene>
    <name evidence="8" type="primary">ftsA_3</name>
    <name evidence="5" type="synonym">ftsA</name>
    <name evidence="9" type="ORF">CLCOS_25340</name>
    <name evidence="8" type="ORF">WX73_02864</name>
</gene>
<reference evidence="8 10" key="1">
    <citation type="journal article" date="2015" name="Biotechnol. Bioeng.">
        <title>Genome sequence and phenotypic characterization of Caulobacter segnis.</title>
        <authorList>
            <person name="Patel S."/>
            <person name="Fletcher B."/>
            <person name="Scott D.C."/>
            <person name="Ely B."/>
        </authorList>
    </citation>
    <scope>NUCLEOTIDE SEQUENCE [LARGE SCALE GENOMIC DNA]</scope>
    <source>
        <strain evidence="8 10">PS02</strain>
    </source>
</reference>
<dbReference type="Proteomes" id="UP000093694">
    <property type="component" value="Unassembled WGS sequence"/>
</dbReference>
<evidence type="ECO:0000313" key="9">
    <source>
        <dbReference type="EMBL" id="OBR93062.1"/>
    </source>
</evidence>
<dbReference type="PIRSF" id="PIRSF003101">
    <property type="entry name" value="FtsA"/>
    <property type="match status" value="1"/>
</dbReference>
<keyword evidence="4 5" id="KW-0131">Cell cycle</keyword>
<keyword evidence="1 5" id="KW-1003">Cell membrane</keyword>
<dbReference type="PATRIC" id="fig|1705578.3.peg.2519"/>
<feature type="domain" description="SHS2" evidence="7">
    <location>
        <begin position="33"/>
        <end position="221"/>
    </location>
</feature>
<dbReference type="PANTHER" id="PTHR32432:SF4">
    <property type="entry name" value="CELL DIVISION PROTEIN FTSA"/>
    <property type="match status" value="1"/>
</dbReference>
<evidence type="ECO:0000259" key="7">
    <source>
        <dbReference type="SMART" id="SM00842"/>
    </source>
</evidence>